<feature type="transmembrane region" description="Helical" evidence="18">
    <location>
        <begin position="737"/>
        <end position="760"/>
    </location>
</feature>
<feature type="transmembrane region" description="Helical" evidence="18">
    <location>
        <begin position="1576"/>
        <end position="1595"/>
    </location>
</feature>
<dbReference type="Gene3D" id="1.20.120.350">
    <property type="entry name" value="Voltage-gated potassium channels. Chain C"/>
    <property type="match status" value="4"/>
</dbReference>
<keyword evidence="9 18" id="KW-1133">Transmembrane helix</keyword>
<gene>
    <name evidence="20" type="ORF">JTE90_009024</name>
</gene>
<proteinExistence type="inferred from homology"/>
<dbReference type="FunFam" id="1.20.120.350:FF:000007">
    <property type="entry name" value="Voltage-dependent T-type calcium channel subunit alpha"/>
    <property type="match status" value="1"/>
</dbReference>
<keyword evidence="13" id="KW-0407">Ion channel</keyword>
<feature type="transmembrane region" description="Helical" evidence="18">
    <location>
        <begin position="1363"/>
        <end position="1386"/>
    </location>
</feature>
<dbReference type="GO" id="GO:0005891">
    <property type="term" value="C:voltage-gated calcium channel complex"/>
    <property type="evidence" value="ECO:0007669"/>
    <property type="project" value="InterPro"/>
</dbReference>
<protein>
    <recommendedName>
        <fullName evidence="16">Voltage-dependent T-type calcium channel subunit alpha</fullName>
    </recommendedName>
</protein>
<dbReference type="InterPro" id="IPR005821">
    <property type="entry name" value="Ion_trans_dom"/>
</dbReference>
<dbReference type="SUPFAM" id="SSF81324">
    <property type="entry name" value="Voltage-gated potassium channels"/>
    <property type="match status" value="4"/>
</dbReference>
<feature type="transmembrane region" description="Helical" evidence="18">
    <location>
        <begin position="298"/>
        <end position="323"/>
    </location>
</feature>
<dbReference type="InterPro" id="IPR002077">
    <property type="entry name" value="VDCCAlpha1"/>
</dbReference>
<keyword evidence="8 16" id="KW-0851">Voltage-gated channel</keyword>
<feature type="compositionally biased region" description="Pro residues" evidence="17">
    <location>
        <begin position="1819"/>
        <end position="1831"/>
    </location>
</feature>
<feature type="domain" description="Ion transport" evidence="19">
    <location>
        <begin position="535"/>
        <end position="770"/>
    </location>
</feature>
<dbReference type="GO" id="GO:0046872">
    <property type="term" value="F:metal ion binding"/>
    <property type="evidence" value="ECO:0007669"/>
    <property type="project" value="UniProtKB-KW"/>
</dbReference>
<dbReference type="PANTHER" id="PTHR10037">
    <property type="entry name" value="VOLTAGE-GATED CATION CHANNEL CALCIUM AND SODIUM"/>
    <property type="match status" value="1"/>
</dbReference>
<feature type="compositionally biased region" description="Polar residues" evidence="17">
    <location>
        <begin position="408"/>
        <end position="420"/>
    </location>
</feature>
<dbReference type="FunFam" id="1.20.120.350:FF:000009">
    <property type="entry name" value="Voltage-dependent T-type calcium channel subunit alpha"/>
    <property type="match status" value="1"/>
</dbReference>
<evidence type="ECO:0000256" key="16">
    <source>
        <dbReference type="RuleBase" id="RU003808"/>
    </source>
</evidence>
<keyword evidence="10" id="KW-0406">Ion transport</keyword>
<dbReference type="GO" id="GO:0005248">
    <property type="term" value="F:voltage-gated sodium channel activity"/>
    <property type="evidence" value="ECO:0007669"/>
    <property type="project" value="TreeGrafter"/>
</dbReference>
<evidence type="ECO:0000256" key="7">
    <source>
        <dbReference type="ARBA" id="ARBA00022837"/>
    </source>
</evidence>
<keyword evidence="11 18" id="KW-0472">Membrane</keyword>
<feature type="region of interest" description="Disordered" evidence="17">
    <location>
        <begin position="385"/>
        <end position="445"/>
    </location>
</feature>
<dbReference type="InterPro" id="IPR027359">
    <property type="entry name" value="Volt_channel_dom_sf"/>
</dbReference>
<feature type="region of interest" description="Disordered" evidence="17">
    <location>
        <begin position="1784"/>
        <end position="1831"/>
    </location>
</feature>
<feature type="domain" description="Ion transport" evidence="19">
    <location>
        <begin position="1"/>
        <end position="330"/>
    </location>
</feature>
<keyword evidence="15" id="KW-0479">Metal-binding</keyword>
<evidence type="ECO:0000256" key="9">
    <source>
        <dbReference type="ARBA" id="ARBA00022989"/>
    </source>
</evidence>
<evidence type="ECO:0000259" key="19">
    <source>
        <dbReference type="Pfam" id="PF00520"/>
    </source>
</evidence>
<feature type="binding site" evidence="15">
    <location>
        <position position="1335"/>
    </location>
    <ligand>
        <name>Ca(2+)</name>
        <dbReference type="ChEBI" id="CHEBI:29108"/>
    </ligand>
</feature>
<keyword evidence="7 15" id="KW-0106">Calcium</keyword>
<feature type="transmembrane region" description="Helical" evidence="18">
    <location>
        <begin position="662"/>
        <end position="682"/>
    </location>
</feature>
<feature type="domain" description="Ion transport" evidence="19">
    <location>
        <begin position="1441"/>
        <end position="1696"/>
    </location>
</feature>
<comment type="function">
    <text evidence="16">Voltage-sensitive calcium channels (VSCC) mediate the entry of calcium ions into excitable cells and are also involved in a variety of calcium-dependent processes, including muscle contraction, hormone or neurotransmitter release, gene expression, cell motility, cell division and cell death. This channel gives rise to T-type calcium currents. T-type calcium channels belong to the "low-voltage activated (LVA)" group and are strongly blocked by nickel and mibefradil. A particularity of this type of channels is an opening at quite negative potentials, and a voltage-dependent inactivation. T-type channels serve pacemaking functions in both central neurons and cardiac nodal cells and support calcium signaling in secretory cells and vascular smooth muscle. They may also be involved in the modulation of firing patterns of neurons which is important for information processing as well as in cell growth processes.</text>
</comment>
<evidence type="ECO:0000256" key="10">
    <source>
        <dbReference type="ARBA" id="ARBA00023065"/>
    </source>
</evidence>
<feature type="domain" description="Ion transport" evidence="19">
    <location>
        <begin position="1124"/>
        <end position="1397"/>
    </location>
</feature>
<feature type="compositionally biased region" description="Basic and acidic residues" evidence="17">
    <location>
        <begin position="1801"/>
        <end position="1811"/>
    </location>
</feature>
<dbReference type="FunFam" id="1.10.287.70:FF:000125">
    <property type="entry name" value="Voltage-dependent T-type calcium channel subunit alpha"/>
    <property type="match status" value="1"/>
</dbReference>
<comment type="catalytic activity">
    <reaction evidence="14">
        <text>Ca(2+)(in) = Ca(2+)(out)</text>
        <dbReference type="Rhea" id="RHEA:29671"/>
        <dbReference type="ChEBI" id="CHEBI:29108"/>
    </reaction>
</comment>
<evidence type="ECO:0000256" key="18">
    <source>
        <dbReference type="SAM" id="Phobius"/>
    </source>
</evidence>
<feature type="transmembrane region" description="Helical" evidence="18">
    <location>
        <begin position="1476"/>
        <end position="1499"/>
    </location>
</feature>
<sequence>MSVILLNCVTLGLYRPCQDETCDSARCRVLRVSDHLIFGFFAVEMVIKMTAMGAFGRDAYLSETWNRLDFFIVVAGSLEYCLDMGNINLSAIRTVRVLRPLKAINRIPSLRILVMLLLDTLPMLGNVLLLCFFVFFVFGIVGVQMWAGLLRQRCFLEMPANATIGPPGYLSPYYYRRVKLLNPPFYQSSSAEAERDYVCSMDKDSGVHRCEDFPPTRVGGKRCNASAWEREEVEDGDCVNWNQYYTQCRAGDRNPFQGAISFDNIGLAWVAIFLVISLEGWTDIMYYVQDAHSFWDFTYFVLLIVVGSFFMINLCLVVIATQFSETKKREMERMRLERARFHSTSTLASASNASASGCYTQLFKYAAHLGRRARRRCLRFFRSRRKAQAPPPSITLRTNKKAGRWHPGQSSMKSPESTLTADPGTPLAPYASPEISDIDPSPRDVEDEKGCVELLAAQGAVLAGFGNTFGVLYSDMEKSEKQHVSAPQLLFYSPETGECWSEGRGRNDSCGGVVGEAWFRWWGRQQSKVKSLTDHPYFQRGILVAILVNTLSMGIEYHNQPEELTLAVELSNVLFTVVFCLEMVLKMVAEGFCTYISSGFNVFDSVIVVLSLVELCQSSDGGSGLSVLRTFRLLRILKLVRFLPALRRQLIIMLRTIDNVTIFFALLILFIFIFSILGMNLFGCRFCKKVADGATQCDRKNFDSLLWAIVTVFQILTQEDWNVVLFNGMEKTSHWAALYFVALMTFGNYVLFNLLVAILVEGFSQEDDKRECDNLSPSCSLCEKQDCETSDEKDNEKWIRDDDPKDNIEKEIKMKAYVLRVVRGTPGNGDGGGPPLITHTAATPQGSPNATLPPPTRDRTGQDTNDKNPLQPGDIVLQLQPQDICSRRSSSVILALSRQSSIISSISRKNSLGPCFGLQGGVNGWRANYRRKKSESSENGSGSEDVVLNNVASSHSPSPAFENGSIPTLLQNTPNNKRNSSVRSSSFSQYRDAHRPSINGGSPAPDRRLSSVCSLHNDTEDNFKTNNLEENQAEKDDEAMSTECELPSKPRRPLLHSPRKFVSTSCPHRRRGPERCFKLKILFRKLCWFIKPKGWLKEREDYSLFIFSRSNWLRRSCTRLANNHWFDSGILVFIASNCVTLAMERPTIPPDSGERMFLTAANYTFTAVFTFEMAVKVVSTGLWYGRGAYFRSGWNVMDGFVVGISLVDFLLSLAAEGSPKIFGILRVFRLLRSLRPLRVINRAPGLKLVVQTLLSSLRPIGNIVLICCTFFVIFGILGVQLFKGSMYYCEGPTASKVRNKLECLQDSRNVWLNRKYNFDNLGQALMSLFVLSSKDGWVNIMYTGLDAVGVDQQPIENYNEWRLLYFISFLLLVAFFVLNMFVGVVVENFHRCREQQEREERARRAAKRAKKMDRKRRKMRAPPYYADYSKARLSLHNVITSKYFDLAIAAVIGLNVVTMAMEFYMMPKNLEYALKVFNYFFTAVFIAEAGMKVVALGIIKYFKNRWNQLDMAIVALSIAGIVLEKMESDLIPINPTIIRVFRVMRIARVLKLLKMAKGIRALLDTVMQALPQVGNLGLLFFLLFFIFAALGVELFGRLECTEDIPCEGLGEHAHFKDFGMAFLTLFRVATGDNWNGIMKDTLRDNCDSSGDCVRNCCVSGVVAPLYFVIFVLMAQFVLVNVVVAVLMKHLEESHKQMDDDADMDAELRAELEAEQKRLLGEQAERLKRAQTMRIRASSPIPTRPLLVKMSSLPPDFVFPFDMPSDRGLRRASLNLQNYRGGMTPDLGFPFPNRRSPTPDVNIRRASPDESKVSVANLSPVPPPSPSPPPPDEWACVMDSKPASNGRLLPIVREVVVKNEGVSSIGRGYLDVGVTKENESLDGVVKLEGVFTKNGGSLDVDLVQGDASENRYKASDGFSNGSHNAPKEVKLLHIAKDNTEKVDYGSKLCVPANDNSTKERCLLLYKRSDCNDARPPIEYNRCTLNSNVNSPVLERSSIDLGQCNKKNEETNDRTIISIEKSKFLSNDKLPSFKVSTHSLNKVPNESLLSAKSPILIRDNSLKRTKSEKLVSAISESASKTNSVKSPVHSTEET</sequence>
<keyword evidence="2" id="KW-0813">Transport</keyword>
<keyword evidence="5 18" id="KW-0812">Transmembrane</keyword>
<feature type="binding site" evidence="15">
    <location>
        <position position="279"/>
    </location>
    <ligand>
        <name>Ca(2+)</name>
        <dbReference type="ChEBI" id="CHEBI:29108"/>
    </ligand>
</feature>
<dbReference type="Gene3D" id="1.10.287.70">
    <property type="match status" value="4"/>
</dbReference>
<feature type="compositionally biased region" description="Polar residues" evidence="17">
    <location>
        <begin position="965"/>
        <end position="979"/>
    </location>
</feature>
<feature type="compositionally biased region" description="Basic and acidic residues" evidence="17">
    <location>
        <begin position="856"/>
        <end position="866"/>
    </location>
</feature>
<dbReference type="GO" id="GO:0043005">
    <property type="term" value="C:neuron projection"/>
    <property type="evidence" value="ECO:0007669"/>
    <property type="project" value="TreeGrafter"/>
</dbReference>
<keyword evidence="4 16" id="KW-0107">Calcium channel</keyword>
<evidence type="ECO:0000256" key="2">
    <source>
        <dbReference type="ARBA" id="ARBA00022448"/>
    </source>
</evidence>
<dbReference type="EMBL" id="JAFNEN010000062">
    <property type="protein sequence ID" value="KAG8196965.1"/>
    <property type="molecule type" value="Genomic_DNA"/>
</dbReference>
<evidence type="ECO:0000256" key="15">
    <source>
        <dbReference type="PIRSR" id="PIRSR602077-1"/>
    </source>
</evidence>
<keyword evidence="12" id="KW-0325">Glycoprotein</keyword>
<feature type="compositionally biased region" description="Polar residues" evidence="17">
    <location>
        <begin position="2072"/>
        <end position="2092"/>
    </location>
</feature>
<evidence type="ECO:0000313" key="20">
    <source>
        <dbReference type="EMBL" id="KAG8196965.1"/>
    </source>
</evidence>
<accession>A0AAV6VJJ7</accession>
<evidence type="ECO:0000256" key="5">
    <source>
        <dbReference type="ARBA" id="ARBA00022692"/>
    </source>
</evidence>
<comment type="similarity">
    <text evidence="16">Belongs to the calcium channel alpha-1 subunit (TC 1.A.1.11) family.</text>
</comment>
<evidence type="ECO:0000313" key="21">
    <source>
        <dbReference type="Proteomes" id="UP000827092"/>
    </source>
</evidence>
<evidence type="ECO:0000256" key="4">
    <source>
        <dbReference type="ARBA" id="ARBA00022673"/>
    </source>
</evidence>
<keyword evidence="6" id="KW-0677">Repeat</keyword>
<dbReference type="Proteomes" id="UP000827092">
    <property type="component" value="Unassembled WGS sequence"/>
</dbReference>
<dbReference type="GO" id="GO:0001518">
    <property type="term" value="C:voltage-gated sodium channel complex"/>
    <property type="evidence" value="ECO:0007669"/>
    <property type="project" value="TreeGrafter"/>
</dbReference>
<feature type="transmembrane region" description="Helical" evidence="18">
    <location>
        <begin position="259"/>
        <end position="278"/>
    </location>
</feature>
<organism evidence="20 21">
    <name type="scientific">Oedothorax gibbosus</name>
    <dbReference type="NCBI Taxonomy" id="931172"/>
    <lineage>
        <taxon>Eukaryota</taxon>
        <taxon>Metazoa</taxon>
        <taxon>Ecdysozoa</taxon>
        <taxon>Arthropoda</taxon>
        <taxon>Chelicerata</taxon>
        <taxon>Arachnida</taxon>
        <taxon>Araneae</taxon>
        <taxon>Araneomorphae</taxon>
        <taxon>Entelegynae</taxon>
        <taxon>Araneoidea</taxon>
        <taxon>Linyphiidae</taxon>
        <taxon>Erigoninae</taxon>
        <taxon>Oedothorax</taxon>
    </lineage>
</organism>
<evidence type="ECO:0000256" key="13">
    <source>
        <dbReference type="ARBA" id="ARBA00023303"/>
    </source>
</evidence>
<comment type="caution">
    <text evidence="20">The sequence shown here is derived from an EMBL/GenBank/DDBJ whole genome shotgun (WGS) entry which is preliminary data.</text>
</comment>
<dbReference type="PANTHER" id="PTHR10037:SF230">
    <property type="entry name" value="CA[2+]-CHANNEL PROTEIN ALPHA[[1]] SUBUNIT T, ISOFORM F"/>
    <property type="match status" value="1"/>
</dbReference>
<feature type="transmembrane region" description="Helical" evidence="18">
    <location>
        <begin position="1443"/>
        <end position="1464"/>
    </location>
</feature>
<keyword evidence="3 16" id="KW-0109">Calcium transport</keyword>
<dbReference type="PRINTS" id="PR01629">
    <property type="entry name" value="TVDCCALPHA1"/>
</dbReference>
<dbReference type="InterPro" id="IPR005445">
    <property type="entry name" value="VDCC_T_a1"/>
</dbReference>
<feature type="transmembrane region" description="Helical" evidence="18">
    <location>
        <begin position="127"/>
        <end position="149"/>
    </location>
</feature>
<keyword evidence="21" id="KW-1185">Reference proteome</keyword>
<feature type="binding site" evidence="15">
    <location>
        <position position="719"/>
    </location>
    <ligand>
        <name>Ca(2+)</name>
        <dbReference type="ChEBI" id="CHEBI:29108"/>
    </ligand>
</feature>
<feature type="transmembrane region" description="Helical" evidence="18">
    <location>
        <begin position="36"/>
        <end position="56"/>
    </location>
</feature>
<dbReference type="GO" id="GO:0070509">
    <property type="term" value="P:calcium ion import"/>
    <property type="evidence" value="ECO:0007669"/>
    <property type="project" value="TreeGrafter"/>
</dbReference>
<evidence type="ECO:0000256" key="3">
    <source>
        <dbReference type="ARBA" id="ARBA00022568"/>
    </source>
</evidence>
<feature type="compositionally biased region" description="Polar residues" evidence="17">
    <location>
        <begin position="840"/>
        <end position="850"/>
    </location>
</feature>
<feature type="transmembrane region" description="Helical" evidence="18">
    <location>
        <begin position="1163"/>
        <end position="1184"/>
    </location>
</feature>
<dbReference type="Pfam" id="PF00520">
    <property type="entry name" value="Ion_trans"/>
    <property type="match status" value="4"/>
</dbReference>
<feature type="region of interest" description="Disordered" evidence="17">
    <location>
        <begin position="2064"/>
        <end position="2092"/>
    </location>
</feature>
<evidence type="ECO:0000256" key="8">
    <source>
        <dbReference type="ARBA" id="ARBA00022882"/>
    </source>
</evidence>
<name>A0AAV6VJJ7_9ARAC</name>
<dbReference type="FunFam" id="1.20.120.350:FF:000008">
    <property type="entry name" value="Voltage-dependent T-type calcium channel subunit alpha"/>
    <property type="match status" value="1"/>
</dbReference>
<feature type="region of interest" description="Disordered" evidence="17">
    <location>
        <begin position="930"/>
        <end position="1040"/>
    </location>
</feature>
<feature type="transmembrane region" description="Helical" evidence="18">
    <location>
        <begin position="1260"/>
        <end position="1282"/>
    </location>
</feature>
<evidence type="ECO:0000256" key="1">
    <source>
        <dbReference type="ARBA" id="ARBA00004141"/>
    </source>
</evidence>
<dbReference type="InterPro" id="IPR043203">
    <property type="entry name" value="VGCC_Ca_Na"/>
</dbReference>
<dbReference type="PRINTS" id="PR00167">
    <property type="entry name" value="CACHANNEL"/>
</dbReference>
<dbReference type="FunFam" id="1.10.287.70:FF:000120">
    <property type="entry name" value="Voltage-dependent T-type calcium channel subunit alpha"/>
    <property type="match status" value="1"/>
</dbReference>
<reference evidence="20 21" key="1">
    <citation type="journal article" date="2022" name="Nat. Ecol. Evol.">
        <title>A masculinizing supergene underlies an exaggerated male reproductive morph in a spider.</title>
        <authorList>
            <person name="Hendrickx F."/>
            <person name="De Corte Z."/>
            <person name="Sonet G."/>
            <person name="Van Belleghem S.M."/>
            <person name="Kostlbacher S."/>
            <person name="Vangestel C."/>
        </authorList>
    </citation>
    <scope>NUCLEOTIDE SEQUENCE [LARGE SCALE GENOMIC DNA]</scope>
    <source>
        <strain evidence="20">W744_W776</strain>
    </source>
</reference>
<evidence type="ECO:0000256" key="12">
    <source>
        <dbReference type="ARBA" id="ARBA00023180"/>
    </source>
</evidence>
<feature type="transmembrane region" description="Helical" evidence="18">
    <location>
        <begin position="1665"/>
        <end position="1687"/>
    </location>
</feature>
<evidence type="ECO:0000256" key="14">
    <source>
        <dbReference type="ARBA" id="ARBA00036634"/>
    </source>
</evidence>
<evidence type="ECO:0000256" key="11">
    <source>
        <dbReference type="ARBA" id="ARBA00023136"/>
    </source>
</evidence>
<comment type="subcellular location">
    <subcellularLocation>
        <location evidence="1 16">Membrane</location>
        <topology evidence="1 16">Multi-pass membrane protein</topology>
    </subcellularLocation>
</comment>
<dbReference type="GO" id="GO:0086010">
    <property type="term" value="P:membrane depolarization during action potential"/>
    <property type="evidence" value="ECO:0007669"/>
    <property type="project" value="TreeGrafter"/>
</dbReference>
<evidence type="ECO:0000256" key="6">
    <source>
        <dbReference type="ARBA" id="ARBA00022737"/>
    </source>
</evidence>
<dbReference type="GO" id="GO:0008332">
    <property type="term" value="F:low voltage-gated calcium channel activity"/>
    <property type="evidence" value="ECO:0007669"/>
    <property type="project" value="TreeGrafter"/>
</dbReference>
<feature type="region of interest" description="Disordered" evidence="17">
    <location>
        <begin position="825"/>
        <end position="873"/>
    </location>
</feature>
<evidence type="ECO:0000256" key="17">
    <source>
        <dbReference type="SAM" id="MobiDB-lite"/>
    </source>
</evidence>
<dbReference type="FunFam" id="1.10.287.70:FF:000018">
    <property type="entry name" value="Voltage-dependent T-type calcium channel subunit alpha"/>
    <property type="match status" value="1"/>
</dbReference>
<dbReference type="FunFam" id="1.20.120.350:FF:000012">
    <property type="entry name" value="Voltage-dependent T-type calcium channel subunit alpha"/>
    <property type="match status" value="1"/>
</dbReference>